<dbReference type="InterPro" id="IPR036095">
    <property type="entry name" value="PTS_EIIB-like_sf"/>
</dbReference>
<name>A0ABX7FPB8_BRECH</name>
<evidence type="ECO:0000259" key="7">
    <source>
        <dbReference type="PROSITE" id="PS51099"/>
    </source>
</evidence>
<dbReference type="SUPFAM" id="SSF55804">
    <property type="entry name" value="Phoshotransferase/anion transport protein"/>
    <property type="match status" value="1"/>
</dbReference>
<feature type="domain" description="PTS EIIA type-2" evidence="6">
    <location>
        <begin position="540"/>
        <end position="687"/>
    </location>
</feature>
<dbReference type="InterPro" id="IPR007737">
    <property type="entry name" value="Mga_HTH"/>
</dbReference>
<organism evidence="9 10">
    <name type="scientific">Brevibacillus choshinensis</name>
    <dbReference type="NCBI Taxonomy" id="54911"/>
    <lineage>
        <taxon>Bacteria</taxon>
        <taxon>Bacillati</taxon>
        <taxon>Bacillota</taxon>
        <taxon>Bacilli</taxon>
        <taxon>Bacillales</taxon>
        <taxon>Paenibacillaceae</taxon>
        <taxon>Brevibacillus</taxon>
    </lineage>
</organism>
<gene>
    <name evidence="9" type="ORF">JNE38_29580</name>
</gene>
<dbReference type="InterPro" id="IPR016152">
    <property type="entry name" value="PTrfase/Anion_transptr"/>
</dbReference>
<dbReference type="Gene3D" id="3.40.50.2300">
    <property type="match status" value="1"/>
</dbReference>
<dbReference type="SUPFAM" id="SSF46785">
    <property type="entry name" value="Winged helix' DNA-binding domain"/>
    <property type="match status" value="1"/>
</dbReference>
<evidence type="ECO:0000256" key="3">
    <source>
        <dbReference type="ARBA" id="ARBA00023015"/>
    </source>
</evidence>
<accession>A0ABX7FPB8</accession>
<evidence type="ECO:0000256" key="5">
    <source>
        <dbReference type="ARBA" id="ARBA00023163"/>
    </source>
</evidence>
<dbReference type="CDD" id="cd05568">
    <property type="entry name" value="PTS_IIB_bgl_like"/>
    <property type="match status" value="1"/>
</dbReference>
<keyword evidence="3" id="KW-0805">Transcription regulation</keyword>
<dbReference type="InterPro" id="IPR036388">
    <property type="entry name" value="WH-like_DNA-bd_sf"/>
</dbReference>
<evidence type="ECO:0000313" key="9">
    <source>
        <dbReference type="EMBL" id="QRG67529.1"/>
    </source>
</evidence>
<evidence type="ECO:0000256" key="4">
    <source>
        <dbReference type="ARBA" id="ARBA00023159"/>
    </source>
</evidence>
<dbReference type="InterPro" id="IPR036390">
    <property type="entry name" value="WH_DNA-bd_sf"/>
</dbReference>
<keyword evidence="2" id="KW-0677">Repeat</keyword>
<keyword evidence="5" id="KW-0804">Transcription</keyword>
<feature type="domain" description="PRD" evidence="8">
    <location>
        <begin position="311"/>
        <end position="416"/>
    </location>
</feature>
<dbReference type="InterPro" id="IPR013011">
    <property type="entry name" value="PTS_EIIB_2"/>
</dbReference>
<protein>
    <submittedName>
        <fullName evidence="9">BglG family transcription antiterminator</fullName>
    </submittedName>
</protein>
<dbReference type="InterPro" id="IPR036634">
    <property type="entry name" value="PRD_sf"/>
</dbReference>
<dbReference type="InterPro" id="IPR013196">
    <property type="entry name" value="HTH_11"/>
</dbReference>
<dbReference type="RefSeq" id="WP_203354582.1">
    <property type="nucleotide sequence ID" value="NZ_CP069127.1"/>
</dbReference>
<dbReference type="SUPFAM" id="SSF52794">
    <property type="entry name" value="PTS system IIB component-like"/>
    <property type="match status" value="1"/>
</dbReference>
<evidence type="ECO:0000313" key="10">
    <source>
        <dbReference type="Proteomes" id="UP000596248"/>
    </source>
</evidence>
<evidence type="ECO:0000256" key="1">
    <source>
        <dbReference type="ARBA" id="ARBA00022679"/>
    </source>
</evidence>
<dbReference type="PROSITE" id="PS51094">
    <property type="entry name" value="PTS_EIIA_TYPE_2"/>
    <property type="match status" value="1"/>
</dbReference>
<dbReference type="Pfam" id="PF08279">
    <property type="entry name" value="HTH_11"/>
    <property type="match status" value="1"/>
</dbReference>
<dbReference type="Pfam" id="PF00874">
    <property type="entry name" value="PRD"/>
    <property type="match status" value="2"/>
</dbReference>
<dbReference type="PROSITE" id="PS51372">
    <property type="entry name" value="PRD_2"/>
    <property type="match status" value="2"/>
</dbReference>
<dbReference type="EMBL" id="CP069127">
    <property type="protein sequence ID" value="QRG67529.1"/>
    <property type="molecule type" value="Genomic_DNA"/>
</dbReference>
<dbReference type="SUPFAM" id="SSF63520">
    <property type="entry name" value="PTS-regulatory domain, PRD"/>
    <property type="match status" value="2"/>
</dbReference>
<dbReference type="Proteomes" id="UP000596248">
    <property type="component" value="Chromosome"/>
</dbReference>
<feature type="domain" description="PTS EIIB type-2" evidence="7">
    <location>
        <begin position="420"/>
        <end position="509"/>
    </location>
</feature>
<sequence length="702" mass="79146">MRVSSRQRAIVEILLQEQKSMTVGSIAEQIGVSARTIHRELDVLDSFFEHYGLKLLRKAGAGVEVAGTLEQKQALRVDVLHQTTTEYTAQERKVLILCALLEAKEPVKLISLALDLKVTTATISHDLDDLELLLAQYELSLLRKRGYGVELNGSEASKRRAISRLLSDHLDDHQVIDIIRENIQNKNLRDIDSISERLLGLIDKEKLIKVENALSHLEEELPYSLADSAYIGLVTHLALAVERVEKGENIHFDELTLHELLGTPEYEAAQTIMERLKQTFQMEIPAAEIGYITMHLRGAKLRNSQDEFLWPENAELAASTQRLIQYCEERLGVPLRDDNSLFHGLLTHLEPALYRLKRKMEIRNPILDQIKANYAELFTVMKEAVGRVFPELHVPDEEVGYLVMHVGAALERTRQELQRYRALVVCSSGIGSSKILATRIKKEIPEIISLQNLSVFEVGRVPESEYDLIISTIPLPTSEVDYVVVSPLLPQEDIQKIKYHLHHAGQTRQIAAKAPDFPLEGDQAGRHLKTLSHYAGFADELVEGFAVKNWNNRGQSMEHILSQMCEELRKKGTIRSVNAVVSQLLAREELGGLGIPDTSMALFHGKSEEVAKVSFTLHLLEEPVQLRSMDEQEMSIRVLLLLLGPTKIPREGLEVLSEVSSLLIEEETQSIFETGEVQQIADYIAGKLYSFCLKKTGLERTK</sequence>
<evidence type="ECO:0000256" key="2">
    <source>
        <dbReference type="ARBA" id="ARBA00022737"/>
    </source>
</evidence>
<dbReference type="Gene3D" id="1.10.10.10">
    <property type="entry name" value="Winged helix-like DNA-binding domain superfamily/Winged helix DNA-binding domain"/>
    <property type="match status" value="2"/>
</dbReference>
<dbReference type="InterPro" id="IPR002178">
    <property type="entry name" value="PTS_EIIA_type-2_dom"/>
</dbReference>
<keyword evidence="4" id="KW-0010">Activator</keyword>
<dbReference type="Pfam" id="PF00359">
    <property type="entry name" value="PTS_EIIA_2"/>
    <property type="match status" value="1"/>
</dbReference>
<dbReference type="Gene3D" id="3.40.930.10">
    <property type="entry name" value="Mannitol-specific EII, Chain A"/>
    <property type="match status" value="1"/>
</dbReference>
<dbReference type="InterPro" id="IPR050661">
    <property type="entry name" value="BglG_antiterminators"/>
</dbReference>
<keyword evidence="1" id="KW-0808">Transferase</keyword>
<dbReference type="PROSITE" id="PS51099">
    <property type="entry name" value="PTS_EIIB_TYPE_2"/>
    <property type="match status" value="1"/>
</dbReference>
<proteinExistence type="predicted"/>
<dbReference type="Gene3D" id="1.10.1790.10">
    <property type="entry name" value="PRD domain"/>
    <property type="match status" value="2"/>
</dbReference>
<dbReference type="InterPro" id="IPR011608">
    <property type="entry name" value="PRD"/>
</dbReference>
<feature type="domain" description="PRD" evidence="8">
    <location>
        <begin position="201"/>
        <end position="306"/>
    </location>
</feature>
<reference evidence="9 10" key="1">
    <citation type="submission" date="2021-01" db="EMBL/GenBank/DDBJ databases">
        <title>Identification of strong promoters based on the transcriptome of Brevibacillus choshinensis.</title>
        <authorList>
            <person name="Yao D."/>
            <person name="Zhang K."/>
            <person name="Wu J."/>
        </authorList>
    </citation>
    <scope>NUCLEOTIDE SEQUENCE [LARGE SCALE GENOMIC DNA]</scope>
    <source>
        <strain evidence="9 10">HPD31-SP3</strain>
    </source>
</reference>
<evidence type="ECO:0000259" key="6">
    <source>
        <dbReference type="PROSITE" id="PS51094"/>
    </source>
</evidence>
<dbReference type="PANTHER" id="PTHR30185">
    <property type="entry name" value="CRYPTIC BETA-GLUCOSIDE BGL OPERON ANTITERMINATOR"/>
    <property type="match status" value="1"/>
</dbReference>
<dbReference type="PANTHER" id="PTHR30185:SF18">
    <property type="entry name" value="TRANSCRIPTIONAL REGULATOR MTLR"/>
    <property type="match status" value="1"/>
</dbReference>
<keyword evidence="10" id="KW-1185">Reference proteome</keyword>
<dbReference type="Pfam" id="PF05043">
    <property type="entry name" value="Mga"/>
    <property type="match status" value="1"/>
</dbReference>
<evidence type="ECO:0000259" key="8">
    <source>
        <dbReference type="PROSITE" id="PS51372"/>
    </source>
</evidence>